<organism evidence="1 2">
    <name type="scientific">Chara braunii</name>
    <name type="common">Braun's stonewort</name>
    <dbReference type="NCBI Taxonomy" id="69332"/>
    <lineage>
        <taxon>Eukaryota</taxon>
        <taxon>Viridiplantae</taxon>
        <taxon>Streptophyta</taxon>
        <taxon>Charophyceae</taxon>
        <taxon>Charales</taxon>
        <taxon>Characeae</taxon>
        <taxon>Chara</taxon>
    </lineage>
</organism>
<name>A0A388KBB1_CHABU</name>
<sequence length="394" mass="45172">MEELERWTDVRAILKSIFDLFKERAEGPAEIQLLKQQLLDTVRDIATFVERVDNPKFPAVPIPRCLVREESDSLRRELERARNLAVGGRNQTFWNRFCTMVRRSDPQLRLELRQACDSLKSLLSNLDVMISARDAMVAREHSCRAVTFFNDKAKEAAQRQSDYQVFDRLTENFGRRLCEDQNEKVLRLCSQLYYTNGDLFALGTKGGTEIGIVTTGQPENHNAQATGKRKRGTIDRTFNNGTTAKLKMLCDGKFWFYVFHSTGAEFRKDFSRNLRLIYPVNGLQNNASPGEEIPTEHAITRRPRQFPRSERIFPDSGDDISYTVSAEECPSMLMLYVALTRRNIVLPENGEDGSRERVATRWILENMQCAEAVVKRISILVKPVKVMHTGTQPT</sequence>
<dbReference type="EMBL" id="BFEA01000086">
    <property type="protein sequence ID" value="GBG67340.1"/>
    <property type="molecule type" value="Genomic_DNA"/>
</dbReference>
<evidence type="ECO:0000313" key="1">
    <source>
        <dbReference type="EMBL" id="GBG67340.1"/>
    </source>
</evidence>
<proteinExistence type="predicted"/>
<dbReference type="Gramene" id="GBG67340">
    <property type="protein sequence ID" value="GBG67340"/>
    <property type="gene ID" value="CBR_g478"/>
</dbReference>
<accession>A0A388KBB1</accession>
<evidence type="ECO:0000313" key="2">
    <source>
        <dbReference type="Proteomes" id="UP000265515"/>
    </source>
</evidence>
<gene>
    <name evidence="1" type="ORF">CBR_g478</name>
</gene>
<keyword evidence="2" id="KW-1185">Reference proteome</keyword>
<dbReference type="AlphaFoldDB" id="A0A388KBB1"/>
<reference evidence="1 2" key="1">
    <citation type="journal article" date="2018" name="Cell">
        <title>The Chara Genome: Secondary Complexity and Implications for Plant Terrestrialization.</title>
        <authorList>
            <person name="Nishiyama T."/>
            <person name="Sakayama H."/>
            <person name="Vries J.D."/>
            <person name="Buschmann H."/>
            <person name="Saint-Marcoux D."/>
            <person name="Ullrich K.K."/>
            <person name="Haas F.B."/>
            <person name="Vanderstraeten L."/>
            <person name="Becker D."/>
            <person name="Lang D."/>
            <person name="Vosolsobe S."/>
            <person name="Rombauts S."/>
            <person name="Wilhelmsson P.K.I."/>
            <person name="Janitza P."/>
            <person name="Kern R."/>
            <person name="Heyl A."/>
            <person name="Rumpler F."/>
            <person name="Villalobos L.I.A.C."/>
            <person name="Clay J.M."/>
            <person name="Skokan R."/>
            <person name="Toyoda A."/>
            <person name="Suzuki Y."/>
            <person name="Kagoshima H."/>
            <person name="Schijlen E."/>
            <person name="Tajeshwar N."/>
            <person name="Catarino B."/>
            <person name="Hetherington A.J."/>
            <person name="Saltykova A."/>
            <person name="Bonnot C."/>
            <person name="Breuninger H."/>
            <person name="Symeonidi A."/>
            <person name="Radhakrishnan G.V."/>
            <person name="Van Nieuwerburgh F."/>
            <person name="Deforce D."/>
            <person name="Chang C."/>
            <person name="Karol K.G."/>
            <person name="Hedrich R."/>
            <person name="Ulvskov P."/>
            <person name="Glockner G."/>
            <person name="Delwiche C.F."/>
            <person name="Petrasek J."/>
            <person name="Van de Peer Y."/>
            <person name="Friml J."/>
            <person name="Beilby M."/>
            <person name="Dolan L."/>
            <person name="Kohara Y."/>
            <person name="Sugano S."/>
            <person name="Fujiyama A."/>
            <person name="Delaux P.-M."/>
            <person name="Quint M."/>
            <person name="TheiBen G."/>
            <person name="Hagemann M."/>
            <person name="Harholt J."/>
            <person name="Dunand C."/>
            <person name="Zachgo S."/>
            <person name="Langdale J."/>
            <person name="Maumus F."/>
            <person name="Straeten D.V.D."/>
            <person name="Gould S.B."/>
            <person name="Rensing S.A."/>
        </authorList>
    </citation>
    <scope>NUCLEOTIDE SEQUENCE [LARGE SCALE GENOMIC DNA]</scope>
    <source>
        <strain evidence="1 2">S276</strain>
    </source>
</reference>
<dbReference type="Proteomes" id="UP000265515">
    <property type="component" value="Unassembled WGS sequence"/>
</dbReference>
<comment type="caution">
    <text evidence="1">The sequence shown here is derived from an EMBL/GenBank/DDBJ whole genome shotgun (WGS) entry which is preliminary data.</text>
</comment>
<protein>
    <submittedName>
        <fullName evidence="1">Uncharacterized protein</fullName>
    </submittedName>
</protein>